<comment type="similarity">
    <text evidence="3">Belongs to the LpxC family.</text>
</comment>
<dbReference type="GO" id="GO:2001289">
    <property type="term" value="P:lipid X metabolic process"/>
    <property type="evidence" value="ECO:0007669"/>
    <property type="project" value="UniProtKB-ARBA"/>
</dbReference>
<dbReference type="Pfam" id="PF03331">
    <property type="entry name" value="LpxC"/>
    <property type="match status" value="1"/>
</dbReference>
<dbReference type="Gene3D" id="3.30.230.20">
    <property type="entry name" value="lpxc deacetylase, domain 1"/>
    <property type="match status" value="1"/>
</dbReference>
<evidence type="ECO:0000256" key="12">
    <source>
        <dbReference type="ARBA" id="ARBA00024987"/>
    </source>
</evidence>
<evidence type="ECO:0000256" key="8">
    <source>
        <dbReference type="ARBA" id="ARBA00022801"/>
    </source>
</evidence>
<dbReference type="GO" id="GO:0103117">
    <property type="term" value="F:UDP-3-O-acyl-N-acetylglucosamine deacetylase activity"/>
    <property type="evidence" value="ECO:0007669"/>
    <property type="project" value="UniProtKB-EC"/>
</dbReference>
<keyword evidence="10" id="KW-0443">Lipid metabolism</keyword>
<proteinExistence type="inferred from homology"/>
<evidence type="ECO:0000313" key="14">
    <source>
        <dbReference type="Proteomes" id="UP001163823"/>
    </source>
</evidence>
<evidence type="ECO:0000256" key="1">
    <source>
        <dbReference type="ARBA" id="ARBA00001947"/>
    </source>
</evidence>
<evidence type="ECO:0000256" key="6">
    <source>
        <dbReference type="ARBA" id="ARBA00022556"/>
    </source>
</evidence>
<dbReference type="GO" id="GO:0016020">
    <property type="term" value="C:membrane"/>
    <property type="evidence" value="ECO:0007669"/>
    <property type="project" value="GOC"/>
</dbReference>
<evidence type="ECO:0000256" key="4">
    <source>
        <dbReference type="ARBA" id="ARBA00012745"/>
    </source>
</evidence>
<comment type="pathway">
    <text evidence="2">Glycolipid biosynthesis; lipid IV(A) biosynthesis; lipid IV(A) from (3R)-3-hydroxytetradecanoyl-[acyl-carrier-protein] and UDP-N-acetyl-alpha-D-glucosamine: step 2/6.</text>
</comment>
<dbReference type="GO" id="GO:0005739">
    <property type="term" value="C:mitochondrion"/>
    <property type="evidence" value="ECO:0007669"/>
    <property type="project" value="UniProtKB-ARBA"/>
</dbReference>
<dbReference type="GO" id="GO:0009245">
    <property type="term" value="P:lipid A biosynthetic process"/>
    <property type="evidence" value="ECO:0007669"/>
    <property type="project" value="UniProtKB-KW"/>
</dbReference>
<dbReference type="GO" id="GO:0046872">
    <property type="term" value="F:metal ion binding"/>
    <property type="evidence" value="ECO:0007669"/>
    <property type="project" value="UniProtKB-KW"/>
</dbReference>
<dbReference type="Gene3D" id="3.30.1700.10">
    <property type="entry name" value="lpxc deacetylase, domain 2"/>
    <property type="match status" value="1"/>
</dbReference>
<protein>
    <recommendedName>
        <fullName evidence="4">UDP-3-O-acyl-N-acetylglucosamine deacetylase</fullName>
        <ecNumber evidence="4">3.5.1.108</ecNumber>
    </recommendedName>
</protein>
<comment type="function">
    <text evidence="12">Involved in the biosynthesis of lipid A, a phosphorylated glycolipid that in bacteria anchors the lipopolysaccharide to the outer membrane of the cell. Lipid A-like molecules in plants may serve as structural components of the outer membranes of mitochondria and/or chloroplasts, or may be involved in signal transduction or plant defense responses.</text>
</comment>
<comment type="cofactor">
    <cofactor evidence="1">
        <name>Zn(2+)</name>
        <dbReference type="ChEBI" id="CHEBI:29105"/>
    </cofactor>
</comment>
<keyword evidence="5" id="KW-0444">Lipid biosynthesis</keyword>
<keyword evidence="8" id="KW-0378">Hydrolase</keyword>
<comment type="caution">
    <text evidence="13">The sequence shown here is derived from an EMBL/GenBank/DDBJ whole genome shotgun (WGS) entry which is preliminary data.</text>
</comment>
<evidence type="ECO:0000256" key="5">
    <source>
        <dbReference type="ARBA" id="ARBA00022516"/>
    </source>
</evidence>
<dbReference type="InterPro" id="IPR020568">
    <property type="entry name" value="Ribosomal_Su5_D2-typ_SF"/>
</dbReference>
<dbReference type="HAMAP" id="MF_00388">
    <property type="entry name" value="LpxC"/>
    <property type="match status" value="1"/>
</dbReference>
<comment type="catalytic activity">
    <reaction evidence="11">
        <text>a UDP-3-O-[(3R)-3-hydroxyacyl]-N-acetyl-alpha-D-glucosamine + H2O = a UDP-3-O-[(3R)-3-hydroxyacyl]-alpha-D-glucosamine + acetate</text>
        <dbReference type="Rhea" id="RHEA:67816"/>
        <dbReference type="ChEBI" id="CHEBI:15377"/>
        <dbReference type="ChEBI" id="CHEBI:30089"/>
        <dbReference type="ChEBI" id="CHEBI:137740"/>
        <dbReference type="ChEBI" id="CHEBI:173225"/>
        <dbReference type="EC" id="3.5.1.108"/>
    </reaction>
</comment>
<evidence type="ECO:0000256" key="10">
    <source>
        <dbReference type="ARBA" id="ARBA00023098"/>
    </source>
</evidence>
<organism evidence="13 14">
    <name type="scientific">Quillaja saponaria</name>
    <name type="common">Soap bark tree</name>
    <dbReference type="NCBI Taxonomy" id="32244"/>
    <lineage>
        <taxon>Eukaryota</taxon>
        <taxon>Viridiplantae</taxon>
        <taxon>Streptophyta</taxon>
        <taxon>Embryophyta</taxon>
        <taxon>Tracheophyta</taxon>
        <taxon>Spermatophyta</taxon>
        <taxon>Magnoliopsida</taxon>
        <taxon>eudicotyledons</taxon>
        <taxon>Gunneridae</taxon>
        <taxon>Pentapetalae</taxon>
        <taxon>rosids</taxon>
        <taxon>fabids</taxon>
        <taxon>Fabales</taxon>
        <taxon>Quillajaceae</taxon>
        <taxon>Quillaja</taxon>
    </lineage>
</organism>
<reference evidence="13" key="1">
    <citation type="journal article" date="2023" name="Science">
        <title>Elucidation of the pathway for biosynthesis of saponin adjuvants from the soapbark tree.</title>
        <authorList>
            <person name="Reed J."/>
            <person name="Orme A."/>
            <person name="El-Demerdash A."/>
            <person name="Owen C."/>
            <person name="Martin L.B.B."/>
            <person name="Misra R.C."/>
            <person name="Kikuchi S."/>
            <person name="Rejzek M."/>
            <person name="Martin A.C."/>
            <person name="Harkess A."/>
            <person name="Leebens-Mack J."/>
            <person name="Louveau T."/>
            <person name="Stephenson M.J."/>
            <person name="Osbourn A."/>
        </authorList>
    </citation>
    <scope>NUCLEOTIDE SEQUENCE</scope>
    <source>
        <strain evidence="13">S10</strain>
    </source>
</reference>
<dbReference type="Proteomes" id="UP001163823">
    <property type="component" value="Chromosome 10"/>
</dbReference>
<dbReference type="PANTHER" id="PTHR33694">
    <property type="entry name" value="UDP-3-O-ACYL-N-ACETYLGLUCOSAMINE DEACETYLASE 1, MITOCHONDRIAL-RELATED"/>
    <property type="match status" value="1"/>
</dbReference>
<keyword evidence="14" id="KW-1185">Reference proteome</keyword>
<evidence type="ECO:0000256" key="3">
    <source>
        <dbReference type="ARBA" id="ARBA00006170"/>
    </source>
</evidence>
<evidence type="ECO:0000256" key="9">
    <source>
        <dbReference type="ARBA" id="ARBA00022833"/>
    </source>
</evidence>
<keyword evidence="6" id="KW-0441">Lipid A biosynthesis</keyword>
<dbReference type="NCBIfam" id="TIGR00325">
    <property type="entry name" value="lpxC"/>
    <property type="match status" value="1"/>
</dbReference>
<evidence type="ECO:0000313" key="13">
    <source>
        <dbReference type="EMBL" id="KAJ7954326.1"/>
    </source>
</evidence>
<name>A0AAD7PG35_QUISA</name>
<sequence>MSGSSSRFFLQLPVHGFGLLSKGVPVFISAGKDNGMLQFFQLKRSAMILLLKELFGLLLDNNSHTKIYIDQHPLSMTLSGAFVAALRSSIFVSWKSTGRLQQTLSGSVERSGKALHSGKVSKVKLCPEFAGEGRYFKFRSNLIRATIDFAEESPLCTTLCKDGFRIRTVEHLLSALEATGVDNCRIEIQNSEPEEFDAEIPILDGSASEWVKVIEEVGLEVAIDRHGNSCERLAPHVNEPVSIWRNDSFVAAFPSPTVRLTYGINFPQVHAIGSQWFSSSPLDNLFYSEQIASSRTFCIYEEVEQLRSAGLIKGGSLENAIVCSSGKGWLNPPLRFHDEPCRHKVLDLIGDLSLFAQYGNQGLPVAHIVAYKGGHALHADLVRRLSGVI</sequence>
<dbReference type="SUPFAM" id="SSF54211">
    <property type="entry name" value="Ribosomal protein S5 domain 2-like"/>
    <property type="match status" value="2"/>
</dbReference>
<evidence type="ECO:0000256" key="11">
    <source>
        <dbReference type="ARBA" id="ARBA00024535"/>
    </source>
</evidence>
<dbReference type="AlphaFoldDB" id="A0AAD7PG35"/>
<dbReference type="InterPro" id="IPR004463">
    <property type="entry name" value="UDP-acyl_GlcNac_deAcase"/>
</dbReference>
<dbReference type="EC" id="3.5.1.108" evidence="4"/>
<evidence type="ECO:0000256" key="2">
    <source>
        <dbReference type="ARBA" id="ARBA00005002"/>
    </source>
</evidence>
<dbReference type="InterPro" id="IPR011334">
    <property type="entry name" value="UDP-acyl_GlcNac_deAcase_C"/>
</dbReference>
<keyword evidence="9" id="KW-0862">Zinc</keyword>
<dbReference type="InterPro" id="IPR015870">
    <property type="entry name" value="UDP-acyl_N-AcGlcN_deAcase_N"/>
</dbReference>
<evidence type="ECO:0000256" key="7">
    <source>
        <dbReference type="ARBA" id="ARBA00022723"/>
    </source>
</evidence>
<dbReference type="PANTHER" id="PTHR33694:SF1">
    <property type="entry name" value="UDP-3-O-ACYL-N-ACETYLGLUCOSAMINE DEACETYLASE 1, MITOCHONDRIAL-RELATED"/>
    <property type="match status" value="1"/>
</dbReference>
<gene>
    <name evidence="13" type="ORF">O6P43_025917</name>
</gene>
<accession>A0AAD7PG35</accession>
<keyword evidence="7" id="KW-0479">Metal-binding</keyword>
<dbReference type="KEGG" id="qsa:O6P43_025917"/>
<dbReference type="EMBL" id="JARAOO010000010">
    <property type="protein sequence ID" value="KAJ7954326.1"/>
    <property type="molecule type" value="Genomic_DNA"/>
</dbReference>